<comment type="caution">
    <text evidence="1">The sequence shown here is derived from an EMBL/GenBank/DDBJ whole genome shotgun (WGS) entry which is preliminary data.</text>
</comment>
<evidence type="ECO:0000313" key="1">
    <source>
        <dbReference type="EMBL" id="KAH9316795.1"/>
    </source>
</evidence>
<dbReference type="Proteomes" id="UP000824469">
    <property type="component" value="Unassembled WGS sequence"/>
</dbReference>
<accession>A0AA38G891</accession>
<gene>
    <name evidence="1" type="ORF">KI387_044533</name>
</gene>
<feature type="non-terminal residue" evidence="1">
    <location>
        <position position="195"/>
    </location>
</feature>
<evidence type="ECO:0000313" key="2">
    <source>
        <dbReference type="Proteomes" id="UP000824469"/>
    </source>
</evidence>
<reference evidence="1 2" key="1">
    <citation type="journal article" date="2021" name="Nat. Plants">
        <title>The Taxus genome provides insights into paclitaxel biosynthesis.</title>
        <authorList>
            <person name="Xiong X."/>
            <person name="Gou J."/>
            <person name="Liao Q."/>
            <person name="Li Y."/>
            <person name="Zhou Q."/>
            <person name="Bi G."/>
            <person name="Li C."/>
            <person name="Du R."/>
            <person name="Wang X."/>
            <person name="Sun T."/>
            <person name="Guo L."/>
            <person name="Liang H."/>
            <person name="Lu P."/>
            <person name="Wu Y."/>
            <person name="Zhang Z."/>
            <person name="Ro D.K."/>
            <person name="Shang Y."/>
            <person name="Huang S."/>
            <person name="Yan J."/>
        </authorList>
    </citation>
    <scope>NUCLEOTIDE SEQUENCE [LARGE SCALE GENOMIC DNA]</scope>
    <source>
        <strain evidence="1">Ta-2019</strain>
    </source>
</reference>
<protein>
    <submittedName>
        <fullName evidence="1">Uncharacterized protein</fullName>
    </submittedName>
</protein>
<dbReference type="AlphaFoldDB" id="A0AA38G891"/>
<sequence length="195" mass="22622">MNHCIDWLMRRVHEDFFYFAGCRVRITTTLISIVIGLKGTGVDLNSDLIDKATILETRKELGYTKDPRGMDIDKLKKYPIIKAVTHLVTKLNDQERWSQVNTMWLHITKKMSQGVIYNISSYIVETIIEESCIGDKISFGVVLLSLVFMEIRVPDGPKEKIWEYPMENKSLAERFGKYFVQRINEWTIKVEGGEV</sequence>
<dbReference type="EMBL" id="JAHRHJ020000005">
    <property type="protein sequence ID" value="KAH9316795.1"/>
    <property type="molecule type" value="Genomic_DNA"/>
</dbReference>
<keyword evidence="2" id="KW-1185">Reference proteome</keyword>
<proteinExistence type="predicted"/>
<name>A0AA38G891_TAXCH</name>
<organism evidence="1 2">
    <name type="scientific">Taxus chinensis</name>
    <name type="common">Chinese yew</name>
    <name type="synonym">Taxus wallichiana var. chinensis</name>
    <dbReference type="NCBI Taxonomy" id="29808"/>
    <lineage>
        <taxon>Eukaryota</taxon>
        <taxon>Viridiplantae</taxon>
        <taxon>Streptophyta</taxon>
        <taxon>Embryophyta</taxon>
        <taxon>Tracheophyta</taxon>
        <taxon>Spermatophyta</taxon>
        <taxon>Pinopsida</taxon>
        <taxon>Pinidae</taxon>
        <taxon>Conifers II</taxon>
        <taxon>Cupressales</taxon>
        <taxon>Taxaceae</taxon>
        <taxon>Taxus</taxon>
    </lineage>
</organism>